<evidence type="ECO:0000256" key="1">
    <source>
        <dbReference type="SAM" id="MobiDB-lite"/>
    </source>
</evidence>
<dbReference type="AlphaFoldDB" id="W9WG79"/>
<feature type="compositionally biased region" description="Basic and acidic residues" evidence="1">
    <location>
        <begin position="318"/>
        <end position="328"/>
    </location>
</feature>
<feature type="region of interest" description="Disordered" evidence="1">
    <location>
        <begin position="155"/>
        <end position="195"/>
    </location>
</feature>
<dbReference type="PANTHER" id="PTHR15992:SF5">
    <property type="entry name" value="HOLLIDAY JUNCTION RECOGNITION PROTEIN"/>
    <property type="match status" value="1"/>
</dbReference>
<feature type="compositionally biased region" description="Acidic residues" evidence="1">
    <location>
        <begin position="588"/>
        <end position="597"/>
    </location>
</feature>
<dbReference type="Pfam" id="PF10384">
    <property type="entry name" value="Scm3"/>
    <property type="match status" value="1"/>
</dbReference>
<protein>
    <submittedName>
        <fullName evidence="2">Uncharacterized protein</fullName>
    </submittedName>
</protein>
<feature type="region of interest" description="Disordered" evidence="1">
    <location>
        <begin position="299"/>
        <end position="370"/>
    </location>
</feature>
<dbReference type="HOGENOM" id="CLU_438732_0_0_1"/>
<reference evidence="2 3" key="1">
    <citation type="submission" date="2013-03" db="EMBL/GenBank/DDBJ databases">
        <title>The Genome Sequence of Cladophialophora psammophila CBS 110553.</title>
        <authorList>
            <consortium name="The Broad Institute Genomics Platform"/>
            <person name="Cuomo C."/>
            <person name="de Hoog S."/>
            <person name="Gorbushina A."/>
            <person name="Walker B."/>
            <person name="Young S.K."/>
            <person name="Zeng Q."/>
            <person name="Gargeya S."/>
            <person name="Fitzgerald M."/>
            <person name="Haas B."/>
            <person name="Abouelleil A."/>
            <person name="Allen A.W."/>
            <person name="Alvarado L."/>
            <person name="Arachchi H.M."/>
            <person name="Berlin A.M."/>
            <person name="Chapman S.B."/>
            <person name="Gainer-Dewar J."/>
            <person name="Goldberg J."/>
            <person name="Griggs A."/>
            <person name="Gujja S."/>
            <person name="Hansen M."/>
            <person name="Howarth C."/>
            <person name="Imamovic A."/>
            <person name="Ireland A."/>
            <person name="Larimer J."/>
            <person name="McCowan C."/>
            <person name="Murphy C."/>
            <person name="Pearson M."/>
            <person name="Poon T.W."/>
            <person name="Priest M."/>
            <person name="Roberts A."/>
            <person name="Saif S."/>
            <person name="Shea T."/>
            <person name="Sisk P."/>
            <person name="Sykes S."/>
            <person name="Wortman J."/>
            <person name="Nusbaum C."/>
            <person name="Birren B."/>
        </authorList>
    </citation>
    <scope>NUCLEOTIDE SEQUENCE [LARGE SCALE GENOMIC DNA]</scope>
    <source>
        <strain evidence="2 3">CBS 110553</strain>
    </source>
</reference>
<dbReference type="OrthoDB" id="2420608at2759"/>
<evidence type="ECO:0000313" key="2">
    <source>
        <dbReference type="EMBL" id="EXJ66913.1"/>
    </source>
</evidence>
<proteinExistence type="predicted"/>
<dbReference type="GO" id="GO:0042393">
    <property type="term" value="F:histone binding"/>
    <property type="evidence" value="ECO:0007669"/>
    <property type="project" value="InterPro"/>
</dbReference>
<feature type="compositionally biased region" description="Polar residues" evidence="1">
    <location>
        <begin position="158"/>
        <end position="174"/>
    </location>
</feature>
<dbReference type="GO" id="GO:0046982">
    <property type="term" value="F:protein heterodimerization activity"/>
    <property type="evidence" value="ECO:0007669"/>
    <property type="project" value="InterPro"/>
</dbReference>
<dbReference type="InterPro" id="IPR018465">
    <property type="entry name" value="Scm3/HJURP"/>
</dbReference>
<feature type="compositionally biased region" description="Basic and acidic residues" evidence="1">
    <location>
        <begin position="360"/>
        <end position="370"/>
    </location>
</feature>
<evidence type="ECO:0000313" key="3">
    <source>
        <dbReference type="Proteomes" id="UP000019471"/>
    </source>
</evidence>
<accession>W9WG79</accession>
<keyword evidence="3" id="KW-1185">Reference proteome</keyword>
<gene>
    <name evidence="2" type="ORF">A1O5_10108</name>
</gene>
<name>W9WG79_9EURO</name>
<dbReference type="InterPro" id="IPR009072">
    <property type="entry name" value="Histone-fold"/>
</dbReference>
<feature type="compositionally biased region" description="Basic and acidic residues" evidence="1">
    <location>
        <begin position="336"/>
        <end position="348"/>
    </location>
</feature>
<dbReference type="eggNOG" id="ENOG502SCHT">
    <property type="taxonomic scope" value="Eukaryota"/>
</dbReference>
<feature type="compositionally biased region" description="Polar residues" evidence="1">
    <location>
        <begin position="299"/>
        <end position="309"/>
    </location>
</feature>
<dbReference type="RefSeq" id="XP_007748876.1">
    <property type="nucleotide sequence ID" value="XM_007750686.1"/>
</dbReference>
<dbReference type="Proteomes" id="UP000019471">
    <property type="component" value="Unassembled WGS sequence"/>
</dbReference>
<dbReference type="Gene3D" id="1.10.20.10">
    <property type="entry name" value="Histone, subunit A"/>
    <property type="match status" value="1"/>
</dbReference>
<sequence>MDEPFRKRPRLSLFASRSSGPSLDNELNNRRLTNDLLLKSRFESIFEKYSHDFSGVGDEIDMETMSIVVNNGHVQSMENETDPGGAHNTKGKSLLRAMSKVEEGEGGYFDEGADDVIMSIEEIAENAAMADDDQGMGTVDSDEELFVPFHAREAYITPSDSQQSQNTVQSSLVDSDNDSLFGGQNRPDRSTSPDSLFEVQFQESPKPETTDTLLPFEDLNDEVDENAILEKFGPKLGPEVLKIMQRARNVAVQAHIEPAWRIPTDLVPSELPRSVSLSKMASVPLSALEVQRTASPTASKSLWKCSSNRSTKRTARQALERRYGRAESVDPLQEEFSNRQDAKEHSPDSEAVSEGEDEEQRMAKRKNEDDEQILRMRKGACFYCSRKWAGRAGVFKHWAQLAKDYDRGKIDDDDVHDLEYIHLYVAYSIKTARPPRLTLSDFKTLVELHDGAGLSFNEIAECRALRTHKTGIALNDVYDRHRTRPGHLDHDSRKWSQKELDALEELCQNPKRDIGALRSHFKHRNHSEIGDKLAEIWLAALRSSVQTSPTAPRKRTNTGPQPSGVCRKEHRQQGELPPSAPFIKVEPDSDEELSGRR</sequence>
<comment type="caution">
    <text evidence="2">The sequence shown here is derived from an EMBL/GenBank/DDBJ whole genome shotgun (WGS) entry which is preliminary data.</text>
</comment>
<organism evidence="2 3">
    <name type="scientific">Cladophialophora psammophila CBS 110553</name>
    <dbReference type="NCBI Taxonomy" id="1182543"/>
    <lineage>
        <taxon>Eukaryota</taxon>
        <taxon>Fungi</taxon>
        <taxon>Dikarya</taxon>
        <taxon>Ascomycota</taxon>
        <taxon>Pezizomycotina</taxon>
        <taxon>Eurotiomycetes</taxon>
        <taxon>Chaetothyriomycetidae</taxon>
        <taxon>Chaetothyriales</taxon>
        <taxon>Herpotrichiellaceae</taxon>
        <taxon>Cladophialophora</taxon>
    </lineage>
</organism>
<feature type="region of interest" description="Disordered" evidence="1">
    <location>
        <begin position="544"/>
        <end position="597"/>
    </location>
</feature>
<dbReference type="GeneID" id="19194803"/>
<dbReference type="EMBL" id="AMGX01000018">
    <property type="protein sequence ID" value="EXJ66913.1"/>
    <property type="molecule type" value="Genomic_DNA"/>
</dbReference>
<dbReference type="GO" id="GO:0005634">
    <property type="term" value="C:nucleus"/>
    <property type="evidence" value="ECO:0007669"/>
    <property type="project" value="InterPro"/>
</dbReference>
<dbReference type="PANTHER" id="PTHR15992">
    <property type="entry name" value="HOLLIDAY JUNCTION RECOGNITION PROTEIN"/>
    <property type="match status" value="1"/>
</dbReference>